<keyword evidence="2" id="KW-1003">Cell membrane</keyword>
<dbReference type="GO" id="GO:0005886">
    <property type="term" value="C:plasma membrane"/>
    <property type="evidence" value="ECO:0007669"/>
    <property type="project" value="UniProtKB-SubCell"/>
</dbReference>
<gene>
    <name evidence="9" type="ORF">AMK68_02315</name>
</gene>
<evidence type="ECO:0000256" key="6">
    <source>
        <dbReference type="ARBA" id="ARBA00023136"/>
    </source>
</evidence>
<keyword evidence="5 7" id="KW-1133">Transmembrane helix</keyword>
<feature type="transmembrane region" description="Helical" evidence="7">
    <location>
        <begin position="340"/>
        <end position="357"/>
    </location>
</feature>
<feature type="transmembrane region" description="Helical" evidence="7">
    <location>
        <begin position="260"/>
        <end position="282"/>
    </location>
</feature>
<reference evidence="9 10" key="1">
    <citation type="journal article" date="2015" name="Microbiome">
        <title>Genomic resolution of linkages in carbon, nitrogen, and sulfur cycling among widespread estuary sediment bacteria.</title>
        <authorList>
            <person name="Baker B.J."/>
            <person name="Lazar C.S."/>
            <person name="Teske A.P."/>
            <person name="Dick G.J."/>
        </authorList>
    </citation>
    <scope>NUCLEOTIDE SEQUENCE [LARGE SCALE GENOMIC DNA]</scope>
    <source>
        <strain evidence="9">DG_56</strain>
    </source>
</reference>
<dbReference type="PIRSF" id="PIRSF006066">
    <property type="entry name" value="HI0050"/>
    <property type="match status" value="1"/>
</dbReference>
<dbReference type="Proteomes" id="UP000052020">
    <property type="component" value="Unassembled WGS sequence"/>
</dbReference>
<evidence type="ECO:0000256" key="5">
    <source>
        <dbReference type="ARBA" id="ARBA00022989"/>
    </source>
</evidence>
<dbReference type="InterPro" id="IPR010656">
    <property type="entry name" value="DctM"/>
</dbReference>
<feature type="transmembrane region" description="Helical" evidence="7">
    <location>
        <begin position="424"/>
        <end position="447"/>
    </location>
</feature>
<keyword evidence="3" id="KW-0997">Cell inner membrane</keyword>
<protein>
    <recommendedName>
        <fullName evidence="8">TRAP C4-dicarboxylate transport system permease DctM subunit domain-containing protein</fullName>
    </recommendedName>
</protein>
<dbReference type="NCBIfam" id="TIGR00786">
    <property type="entry name" value="dctM"/>
    <property type="match status" value="1"/>
</dbReference>
<dbReference type="AlphaFoldDB" id="A0A0S7XNM9"/>
<sequence length="453" mass="47827">MTTDLVILLGVFFVLLALRMPVAFALGLAAVCAALAAALPHAVAMGSVWPTINAALQSLVLRMAQGIYVPALMPIPFFIFAGELMSTGNVARRLVALANLVIGSVRGGLGMVNVMVCMFFGGITGSSVAEASAVGSLMVPMMEDEGYDRDYAAALTVGASTQGIIIPPSHNAIIYSLAAAGVVSVSIAELFLGGLIPGVLIGVTLMVANYFISHARRYPVRQRRITLREAARVLWEGALAMLTPIIIVVGIVGIPPWIQGFFTATEAGAVAAIYAFLLTFVIHRDLPLRELPGILKRSVITISIVMLLIATSSAFGLVLAQQRVPEALTAAMLSISENPVVLLLILNVGLLIIGTFMDMAPAILILTPILLPAVTEIGMSPVHFGIMLMLNLAIGLTTPPVGTTMFVGCAIGRTTVERLSRSLILIWPAMVTALLLVTYIPQLTLWVPGLLSR</sequence>
<keyword evidence="4 7" id="KW-0812">Transmembrane</keyword>
<feature type="transmembrane region" description="Helical" evidence="7">
    <location>
        <begin position="294"/>
        <end position="320"/>
    </location>
</feature>
<evidence type="ECO:0000256" key="7">
    <source>
        <dbReference type="SAM" id="Phobius"/>
    </source>
</evidence>
<feature type="transmembrane region" description="Helical" evidence="7">
    <location>
        <begin position="233"/>
        <end position="254"/>
    </location>
</feature>
<evidence type="ECO:0000313" key="10">
    <source>
        <dbReference type="Proteomes" id="UP000052020"/>
    </source>
</evidence>
<evidence type="ECO:0000313" key="9">
    <source>
        <dbReference type="EMBL" id="KPJ64109.1"/>
    </source>
</evidence>
<accession>A0A0S7XNM9</accession>
<comment type="caution">
    <text evidence="9">The sequence shown here is derived from an EMBL/GenBank/DDBJ whole genome shotgun (WGS) entry which is preliminary data.</text>
</comment>
<name>A0A0S7XNM9_9BACT</name>
<evidence type="ECO:0000256" key="1">
    <source>
        <dbReference type="ARBA" id="ARBA00004429"/>
    </source>
</evidence>
<feature type="transmembrane region" description="Helical" evidence="7">
    <location>
        <begin position="60"/>
        <end position="82"/>
    </location>
</feature>
<dbReference type="PANTHER" id="PTHR33362:SF2">
    <property type="entry name" value="TRAP TRANSPORTER LARGE PERMEASE PROTEIN"/>
    <property type="match status" value="1"/>
</dbReference>
<evidence type="ECO:0000259" key="8">
    <source>
        <dbReference type="Pfam" id="PF06808"/>
    </source>
</evidence>
<dbReference type="InterPro" id="IPR004681">
    <property type="entry name" value="TRAP_DctM"/>
</dbReference>
<feature type="transmembrane region" description="Helical" evidence="7">
    <location>
        <begin position="364"/>
        <end position="386"/>
    </location>
</feature>
<feature type="transmembrane region" description="Helical" evidence="7">
    <location>
        <begin position="190"/>
        <end position="212"/>
    </location>
</feature>
<feature type="domain" description="TRAP C4-dicarboxylate transport system permease DctM subunit" evidence="8">
    <location>
        <begin position="9"/>
        <end position="443"/>
    </location>
</feature>
<dbReference type="PATRIC" id="fig|1704032.3.peg.255"/>
<organism evidence="9 10">
    <name type="scientific">candidate division KD3-62 bacterium DG_56</name>
    <dbReference type="NCBI Taxonomy" id="1704032"/>
    <lineage>
        <taxon>Bacteria</taxon>
        <taxon>candidate division KD3-62</taxon>
    </lineage>
</organism>
<evidence type="ECO:0000256" key="2">
    <source>
        <dbReference type="ARBA" id="ARBA00022475"/>
    </source>
</evidence>
<comment type="subcellular location">
    <subcellularLocation>
        <location evidence="1">Cell inner membrane</location>
        <topology evidence="1">Multi-pass membrane protein</topology>
    </subcellularLocation>
</comment>
<dbReference type="GO" id="GO:0022857">
    <property type="term" value="F:transmembrane transporter activity"/>
    <property type="evidence" value="ECO:0007669"/>
    <property type="project" value="TreeGrafter"/>
</dbReference>
<evidence type="ECO:0000256" key="3">
    <source>
        <dbReference type="ARBA" id="ARBA00022519"/>
    </source>
</evidence>
<dbReference type="Pfam" id="PF06808">
    <property type="entry name" value="DctM"/>
    <property type="match status" value="1"/>
</dbReference>
<dbReference type="PANTHER" id="PTHR33362">
    <property type="entry name" value="SIALIC ACID TRAP TRANSPORTER PERMEASE PROTEIN SIAT-RELATED"/>
    <property type="match status" value="1"/>
</dbReference>
<dbReference type="EMBL" id="LIZY01000042">
    <property type="protein sequence ID" value="KPJ64109.1"/>
    <property type="molecule type" value="Genomic_DNA"/>
</dbReference>
<proteinExistence type="predicted"/>
<evidence type="ECO:0000256" key="4">
    <source>
        <dbReference type="ARBA" id="ARBA00022692"/>
    </source>
</evidence>
<keyword evidence="6 7" id="KW-0472">Membrane</keyword>
<feature type="transmembrane region" description="Helical" evidence="7">
    <location>
        <begin position="392"/>
        <end position="412"/>
    </location>
</feature>